<reference evidence="10 11" key="1">
    <citation type="submission" date="2019-03" db="EMBL/GenBank/DDBJ databases">
        <title>WGS assembly of Setaria viridis.</title>
        <authorList>
            <person name="Huang P."/>
            <person name="Jenkins J."/>
            <person name="Grimwood J."/>
            <person name="Barry K."/>
            <person name="Healey A."/>
            <person name="Mamidi S."/>
            <person name="Sreedasyam A."/>
            <person name="Shu S."/>
            <person name="Feldman M."/>
            <person name="Wu J."/>
            <person name="Yu Y."/>
            <person name="Chen C."/>
            <person name="Johnson J."/>
            <person name="Rokhsar D."/>
            <person name="Baxter I."/>
            <person name="Schmutz J."/>
            <person name="Brutnell T."/>
            <person name="Kellogg E."/>
        </authorList>
    </citation>
    <scope>NUCLEOTIDE SEQUENCE [LARGE SCALE GENOMIC DNA]</scope>
    <source>
        <strain evidence="11">cv. A10</strain>
    </source>
</reference>
<dbReference type="EMBL" id="CM016560">
    <property type="protein sequence ID" value="TKV90243.1"/>
    <property type="molecule type" value="Genomic_DNA"/>
</dbReference>
<accession>A0A4U6SR42</accession>
<feature type="repeat" description="ANK" evidence="7">
    <location>
        <begin position="382"/>
        <end position="415"/>
    </location>
</feature>
<dbReference type="SMART" id="SM00248">
    <property type="entry name" value="ANK"/>
    <property type="match status" value="6"/>
</dbReference>
<keyword evidence="4 8" id="KW-1133">Transmembrane helix</keyword>
<proteinExistence type="predicted"/>
<keyword evidence="11" id="KW-1185">Reference proteome</keyword>
<dbReference type="AlphaFoldDB" id="A0A4U6SR42"/>
<protein>
    <recommendedName>
        <fullName evidence="9">PGG domain-containing protein</fullName>
    </recommendedName>
</protein>
<evidence type="ECO:0000256" key="3">
    <source>
        <dbReference type="ARBA" id="ARBA00022737"/>
    </source>
</evidence>
<evidence type="ECO:0000313" key="11">
    <source>
        <dbReference type="Proteomes" id="UP000298652"/>
    </source>
</evidence>
<organism evidence="10 11">
    <name type="scientific">Setaria viridis</name>
    <name type="common">Green bristlegrass</name>
    <name type="synonym">Setaria italica subsp. viridis</name>
    <dbReference type="NCBI Taxonomy" id="4556"/>
    <lineage>
        <taxon>Eukaryota</taxon>
        <taxon>Viridiplantae</taxon>
        <taxon>Streptophyta</taxon>
        <taxon>Embryophyta</taxon>
        <taxon>Tracheophyta</taxon>
        <taxon>Spermatophyta</taxon>
        <taxon>Magnoliopsida</taxon>
        <taxon>Liliopsida</taxon>
        <taxon>Poales</taxon>
        <taxon>Poaceae</taxon>
        <taxon>PACMAD clade</taxon>
        <taxon>Panicoideae</taxon>
        <taxon>Panicodae</taxon>
        <taxon>Paniceae</taxon>
        <taxon>Cenchrinae</taxon>
        <taxon>Setaria</taxon>
    </lineage>
</organism>
<dbReference type="PANTHER" id="PTHR24186:SF50">
    <property type="entry name" value="ANKYRIN REPEAT-CONTAINING PROTEIN ITN1-LIKE ISOFORM X1"/>
    <property type="match status" value="1"/>
</dbReference>
<keyword evidence="2 8" id="KW-0812">Transmembrane</keyword>
<gene>
    <name evidence="10" type="ORF">SEVIR_9G015800v2</name>
</gene>
<name>A0A4U6SR42_SETVI</name>
<evidence type="ECO:0000256" key="8">
    <source>
        <dbReference type="SAM" id="Phobius"/>
    </source>
</evidence>
<evidence type="ECO:0000256" key="5">
    <source>
        <dbReference type="ARBA" id="ARBA00023043"/>
    </source>
</evidence>
<dbReference type="SUPFAM" id="SSF48403">
    <property type="entry name" value="Ankyrin repeat"/>
    <property type="match status" value="2"/>
</dbReference>
<dbReference type="Pfam" id="PF00023">
    <property type="entry name" value="Ank"/>
    <property type="match status" value="1"/>
</dbReference>
<dbReference type="Gramene" id="TKV90243">
    <property type="protein sequence ID" value="TKV90243"/>
    <property type="gene ID" value="SEVIR_9G015800v2"/>
</dbReference>
<keyword evidence="3" id="KW-0677">Repeat</keyword>
<evidence type="ECO:0000256" key="2">
    <source>
        <dbReference type="ARBA" id="ARBA00022692"/>
    </source>
</evidence>
<dbReference type="Proteomes" id="UP000298652">
    <property type="component" value="Chromosome 9"/>
</dbReference>
<dbReference type="Pfam" id="PF13962">
    <property type="entry name" value="PGG"/>
    <property type="match status" value="1"/>
</dbReference>
<evidence type="ECO:0000256" key="4">
    <source>
        <dbReference type="ARBA" id="ARBA00022989"/>
    </source>
</evidence>
<dbReference type="GO" id="GO:0005886">
    <property type="term" value="C:plasma membrane"/>
    <property type="evidence" value="ECO:0007669"/>
    <property type="project" value="TreeGrafter"/>
</dbReference>
<feature type="domain" description="PGG" evidence="9">
    <location>
        <begin position="488"/>
        <end position="600"/>
    </location>
</feature>
<dbReference type="PROSITE" id="PS50297">
    <property type="entry name" value="ANK_REP_REGION"/>
    <property type="match status" value="1"/>
</dbReference>
<dbReference type="InterPro" id="IPR036770">
    <property type="entry name" value="Ankyrin_rpt-contain_sf"/>
</dbReference>
<feature type="transmembrane region" description="Helical" evidence="8">
    <location>
        <begin position="535"/>
        <end position="558"/>
    </location>
</feature>
<dbReference type="EMBL" id="CM016560">
    <property type="protein sequence ID" value="TKV90242.1"/>
    <property type="molecule type" value="Genomic_DNA"/>
</dbReference>
<dbReference type="OMA" id="MLFHFIC"/>
<dbReference type="Gramene" id="TKV90242">
    <property type="protein sequence ID" value="TKV90242"/>
    <property type="gene ID" value="SEVIR_9G015800v2"/>
</dbReference>
<evidence type="ECO:0000256" key="7">
    <source>
        <dbReference type="PROSITE-ProRule" id="PRU00023"/>
    </source>
</evidence>
<evidence type="ECO:0000256" key="1">
    <source>
        <dbReference type="ARBA" id="ARBA00004141"/>
    </source>
</evidence>
<dbReference type="Gene3D" id="1.25.40.20">
    <property type="entry name" value="Ankyrin repeat-containing domain"/>
    <property type="match status" value="2"/>
</dbReference>
<keyword evidence="6 8" id="KW-0472">Membrane</keyword>
<dbReference type="InterPro" id="IPR002110">
    <property type="entry name" value="Ankyrin_rpt"/>
</dbReference>
<sequence>MASSNGGQPAPQMTLVSMAGAREDHTFASYIEQRKHRHGRQSMVMYPMLRPVFCWHCRRWSRGEDHTLTPCLVSSHDVEQVPEPVDELALEVRSCFRCAQEICEKTRYLRDEAPASRGRDTPLHQAARSRNLTMFCHLVTLVGEEGGHGLVVQALRKTNDRKETALHVAVRIGDRDMVELILWVDPQLGQIACHYISPIYLAVSLGRKDIAEALHDASGPCHIVSYSGPSGRNALHAAVLHGDEMTKSVLAWSEDLTKQDNNGSTPLHFAVSVQQRPFISFGIFGRHTWLEKVPTWQLLDADSSMAYREDDQGLLPVHIAAMTNQKIAIRILLRRCPGCMGLRDKHGRTFLHVAVQNKASRVVRTACKLKQCAPIMNIQDEDGNTALHLAVDDQNISMVIRLLRNQHVCLNLRNAEGQTELDLARSRIREGFFFGGNPDKVIYRMLVTLGAKHGNDYRWDRLLQNRFKPKAGDDAEARKLLEKEESDKLTSSTQTLGIGSVLVATVTFGASFALPGGNIADDHPNGGSPTLAGRWYFDAFVVANTLAFLCSSLATVGLMYSGMGMVTLPFRRMHFNISVLFASSAVTSLTAAFALGVYMVLAPVARSTAIAICAISPLVLLYGSAQDLWRIALVSGPQYRRRGLRVWLGSTVLVFFSQLVFYLWPFAVIFGWPGYLRERRHG</sequence>
<dbReference type="PANTHER" id="PTHR24186">
    <property type="entry name" value="PROTEIN PHOSPHATASE 1 REGULATORY SUBUNIT"/>
    <property type="match status" value="1"/>
</dbReference>
<evidence type="ECO:0000256" key="6">
    <source>
        <dbReference type="ARBA" id="ARBA00023136"/>
    </source>
</evidence>
<evidence type="ECO:0000313" key="10">
    <source>
        <dbReference type="EMBL" id="TKV90243.1"/>
    </source>
</evidence>
<evidence type="ECO:0000259" key="9">
    <source>
        <dbReference type="Pfam" id="PF13962"/>
    </source>
</evidence>
<feature type="transmembrane region" description="Helical" evidence="8">
    <location>
        <begin position="646"/>
        <end position="672"/>
    </location>
</feature>
<dbReference type="Pfam" id="PF13857">
    <property type="entry name" value="Ank_5"/>
    <property type="match status" value="1"/>
</dbReference>
<comment type="subcellular location">
    <subcellularLocation>
        <location evidence="1">Membrane</location>
        <topology evidence="1">Multi-pass membrane protein</topology>
    </subcellularLocation>
</comment>
<dbReference type="InterPro" id="IPR026961">
    <property type="entry name" value="PGG_dom"/>
</dbReference>
<keyword evidence="5 7" id="KW-0040">ANK repeat</keyword>
<dbReference type="PROSITE" id="PS50088">
    <property type="entry name" value="ANK_REPEAT"/>
    <property type="match status" value="1"/>
</dbReference>
<feature type="transmembrane region" description="Helical" evidence="8">
    <location>
        <begin position="607"/>
        <end position="625"/>
    </location>
</feature>
<dbReference type="Pfam" id="PF12796">
    <property type="entry name" value="Ank_2"/>
    <property type="match status" value="1"/>
</dbReference>
<feature type="transmembrane region" description="Helical" evidence="8">
    <location>
        <begin position="579"/>
        <end position="601"/>
    </location>
</feature>